<dbReference type="CDD" id="cd05387">
    <property type="entry name" value="BY-kinase"/>
    <property type="match status" value="1"/>
</dbReference>
<dbReference type="FunFam" id="3.40.50.300:FF:000527">
    <property type="entry name" value="Tyrosine-protein kinase etk"/>
    <property type="match status" value="1"/>
</dbReference>
<dbReference type="NCBIfam" id="TIGR01007">
    <property type="entry name" value="eps_fam"/>
    <property type="match status" value="1"/>
</dbReference>
<dbReference type="Pfam" id="PF13614">
    <property type="entry name" value="AAA_31"/>
    <property type="match status" value="1"/>
</dbReference>
<dbReference type="PANTHER" id="PTHR32309:SF13">
    <property type="entry name" value="FERRIC ENTEROBACTIN TRANSPORT PROTEIN FEPE"/>
    <property type="match status" value="1"/>
</dbReference>
<dbReference type="EMBL" id="CP118157">
    <property type="protein sequence ID" value="WOF22257.1"/>
    <property type="molecule type" value="Genomic_DNA"/>
</dbReference>
<dbReference type="InterPro" id="IPR005702">
    <property type="entry name" value="Wzc-like_C"/>
</dbReference>
<dbReference type="Gene3D" id="3.40.50.300">
    <property type="entry name" value="P-loop containing nucleotide triphosphate hydrolases"/>
    <property type="match status" value="1"/>
</dbReference>
<evidence type="ECO:0000256" key="13">
    <source>
        <dbReference type="ARBA" id="ARBA00022989"/>
    </source>
</evidence>
<accession>A0AA97I5M8</accession>
<keyword evidence="6" id="KW-1003">Cell membrane</keyword>
<dbReference type="EC" id="2.7.10.2" evidence="5"/>
<dbReference type="KEGG" id="mbet:N8K70_12805"/>
<keyword evidence="10" id="KW-0547">Nucleotide-binding</keyword>
<dbReference type="RefSeq" id="WP_317138732.1">
    <property type="nucleotide sequence ID" value="NZ_CP118157.1"/>
</dbReference>
<dbReference type="SUPFAM" id="SSF52540">
    <property type="entry name" value="P-loop containing nucleoside triphosphate hydrolases"/>
    <property type="match status" value="1"/>
</dbReference>
<evidence type="ECO:0000256" key="1">
    <source>
        <dbReference type="ARBA" id="ARBA00004429"/>
    </source>
</evidence>
<sequence length="477" mass="50657">MELRDYIRILRKNSILIALIALLTVAAAGVYSLTRTPEYEATSEVFVSSQAGTTIEDQQQGNTYTQARVQSYVTLATRPYVLDTVIDELALDTTATDLATRVTASSPLDTTVISLTVTDEDADVAAQIANAVAMSLTEAVDQVETLPGTETSPVKITPVNDAQAPADPVSPNVPLNLALGLLAGLVLGAAAAALRTMLDVRVRSPRDVEQLTSSPLIGAIPFDPQARDRPIILHADPADRRSEAFRSLRTNLQFLDIEGNRSFVITSSVAGEGKSTTSVNLAIALADAGRKVVLVDADLRKPKIADYLGIEGGVGLTDVLIGRVRLPDVLRKWGRHGLYVLPAGKVPPNPSELLGSRRMTELLESVRKEADVVILDAPPLLPVTDATVLARLTGGAIVVVAAGRTTRPQLSGALDALETVHANVAGMVLSMVPTRGPDAYYDYDGYGYGYGAPAPGADDARADQPATRNRRARRSRG</sequence>
<feature type="domain" description="AAA" evidence="19">
    <location>
        <begin position="270"/>
        <end position="390"/>
    </location>
</feature>
<dbReference type="PANTHER" id="PTHR32309">
    <property type="entry name" value="TYROSINE-PROTEIN KINASE"/>
    <property type="match status" value="1"/>
</dbReference>
<comment type="similarity">
    <text evidence="3">Belongs to the CpsD/CapB family.</text>
</comment>
<evidence type="ECO:0000256" key="10">
    <source>
        <dbReference type="ARBA" id="ARBA00022741"/>
    </source>
</evidence>
<feature type="region of interest" description="Disordered" evidence="17">
    <location>
        <begin position="454"/>
        <end position="477"/>
    </location>
</feature>
<evidence type="ECO:0000259" key="19">
    <source>
        <dbReference type="Pfam" id="PF13614"/>
    </source>
</evidence>
<evidence type="ECO:0000256" key="6">
    <source>
        <dbReference type="ARBA" id="ARBA00022475"/>
    </source>
</evidence>
<feature type="compositionally biased region" description="Basic residues" evidence="17">
    <location>
        <begin position="468"/>
        <end position="477"/>
    </location>
</feature>
<keyword evidence="11" id="KW-0418">Kinase</keyword>
<feature type="domain" description="Polysaccharide chain length determinant N-terminal" evidence="18">
    <location>
        <begin position="2"/>
        <end position="88"/>
    </location>
</feature>
<keyword evidence="9" id="KW-0812">Transmembrane</keyword>
<dbReference type="InterPro" id="IPR003856">
    <property type="entry name" value="LPS_length_determ_N"/>
</dbReference>
<evidence type="ECO:0000256" key="17">
    <source>
        <dbReference type="SAM" id="MobiDB-lite"/>
    </source>
</evidence>
<reference evidence="20 21" key="1">
    <citation type="submission" date="2023-02" db="EMBL/GenBank/DDBJ databases">
        <title>Microbacterium betulae sp. nov., isolated from birch wood.</title>
        <authorList>
            <person name="Pasciak M."/>
            <person name="Pawlik K.J."/>
            <person name="Martynowski D."/>
            <person name="Laczmanski L."/>
            <person name="Ciekot J."/>
            <person name="Szponar B."/>
            <person name="Wojcik-Fatla A."/>
            <person name="Mackiewicz B."/>
            <person name="Farian E."/>
            <person name="Cholewa G."/>
            <person name="Cholewa A."/>
            <person name="Dutkiewicz J."/>
        </authorList>
    </citation>
    <scope>NUCLEOTIDE SEQUENCE [LARGE SCALE GENOMIC DNA]</scope>
    <source>
        <strain evidence="20 21">AB</strain>
    </source>
</reference>
<proteinExistence type="inferred from homology"/>
<evidence type="ECO:0000256" key="12">
    <source>
        <dbReference type="ARBA" id="ARBA00022840"/>
    </source>
</evidence>
<protein>
    <recommendedName>
        <fullName evidence="5">non-specific protein-tyrosine kinase</fullName>
        <ecNumber evidence="5">2.7.10.2</ecNumber>
    </recommendedName>
</protein>
<comment type="similarity">
    <text evidence="2">Belongs to the CpsC/CapA family.</text>
</comment>
<dbReference type="GO" id="GO:0042802">
    <property type="term" value="F:identical protein binding"/>
    <property type="evidence" value="ECO:0007669"/>
    <property type="project" value="UniProtKB-ARBA"/>
</dbReference>
<evidence type="ECO:0000256" key="16">
    <source>
        <dbReference type="ARBA" id="ARBA00051245"/>
    </source>
</evidence>
<dbReference type="Pfam" id="PF02706">
    <property type="entry name" value="Wzz"/>
    <property type="match status" value="1"/>
</dbReference>
<evidence type="ECO:0000256" key="3">
    <source>
        <dbReference type="ARBA" id="ARBA00007316"/>
    </source>
</evidence>
<keyword evidence="12" id="KW-0067">ATP-binding</keyword>
<comment type="similarity">
    <text evidence="4">Belongs to the etk/wzc family.</text>
</comment>
<comment type="catalytic activity">
    <reaction evidence="16">
        <text>L-tyrosyl-[protein] + ATP = O-phospho-L-tyrosyl-[protein] + ADP + H(+)</text>
        <dbReference type="Rhea" id="RHEA:10596"/>
        <dbReference type="Rhea" id="RHEA-COMP:10136"/>
        <dbReference type="Rhea" id="RHEA-COMP:20101"/>
        <dbReference type="ChEBI" id="CHEBI:15378"/>
        <dbReference type="ChEBI" id="CHEBI:30616"/>
        <dbReference type="ChEBI" id="CHEBI:46858"/>
        <dbReference type="ChEBI" id="CHEBI:61978"/>
        <dbReference type="ChEBI" id="CHEBI:456216"/>
        <dbReference type="EC" id="2.7.10.2"/>
    </reaction>
</comment>
<keyword evidence="21" id="KW-1185">Reference proteome</keyword>
<evidence type="ECO:0000256" key="5">
    <source>
        <dbReference type="ARBA" id="ARBA00011903"/>
    </source>
</evidence>
<comment type="subcellular location">
    <subcellularLocation>
        <location evidence="1">Cell inner membrane</location>
        <topology evidence="1">Multi-pass membrane protein</topology>
    </subcellularLocation>
</comment>
<evidence type="ECO:0000256" key="11">
    <source>
        <dbReference type="ARBA" id="ARBA00022777"/>
    </source>
</evidence>
<evidence type="ECO:0000256" key="14">
    <source>
        <dbReference type="ARBA" id="ARBA00023136"/>
    </source>
</evidence>
<evidence type="ECO:0000256" key="4">
    <source>
        <dbReference type="ARBA" id="ARBA00008883"/>
    </source>
</evidence>
<keyword evidence="13" id="KW-1133">Transmembrane helix</keyword>
<evidence type="ECO:0000256" key="9">
    <source>
        <dbReference type="ARBA" id="ARBA00022692"/>
    </source>
</evidence>
<evidence type="ECO:0000256" key="2">
    <source>
        <dbReference type="ARBA" id="ARBA00006683"/>
    </source>
</evidence>
<dbReference type="GO" id="GO:0004715">
    <property type="term" value="F:non-membrane spanning protein tyrosine kinase activity"/>
    <property type="evidence" value="ECO:0007669"/>
    <property type="project" value="UniProtKB-EC"/>
</dbReference>
<name>A0AA97I5M8_9MICO</name>
<dbReference type="GO" id="GO:0005524">
    <property type="term" value="F:ATP binding"/>
    <property type="evidence" value="ECO:0007669"/>
    <property type="project" value="UniProtKB-KW"/>
</dbReference>
<keyword evidence="14" id="KW-0472">Membrane</keyword>
<dbReference type="InterPro" id="IPR025669">
    <property type="entry name" value="AAA_dom"/>
</dbReference>
<dbReference type="GO" id="GO:0005886">
    <property type="term" value="C:plasma membrane"/>
    <property type="evidence" value="ECO:0007669"/>
    <property type="project" value="UniProtKB-SubCell"/>
</dbReference>
<keyword evidence="7" id="KW-0997">Cell inner membrane</keyword>
<evidence type="ECO:0000256" key="7">
    <source>
        <dbReference type="ARBA" id="ARBA00022519"/>
    </source>
</evidence>
<keyword evidence="15" id="KW-0829">Tyrosine-protein kinase</keyword>
<evidence type="ECO:0000256" key="15">
    <source>
        <dbReference type="ARBA" id="ARBA00023137"/>
    </source>
</evidence>
<organism evidence="20 21">
    <name type="scientific">Microbacterium betulae</name>
    <dbReference type="NCBI Taxonomy" id="2981139"/>
    <lineage>
        <taxon>Bacteria</taxon>
        <taxon>Bacillati</taxon>
        <taxon>Actinomycetota</taxon>
        <taxon>Actinomycetes</taxon>
        <taxon>Micrococcales</taxon>
        <taxon>Microbacteriaceae</taxon>
        <taxon>Microbacterium</taxon>
    </lineage>
</organism>
<dbReference type="InterPro" id="IPR027417">
    <property type="entry name" value="P-loop_NTPase"/>
</dbReference>
<dbReference type="AlphaFoldDB" id="A0AA97I5M8"/>
<evidence type="ECO:0000313" key="20">
    <source>
        <dbReference type="EMBL" id="WOF22257.1"/>
    </source>
</evidence>
<keyword evidence="8 20" id="KW-0808">Transferase</keyword>
<dbReference type="InterPro" id="IPR050445">
    <property type="entry name" value="Bact_polysacc_biosynth/exp"/>
</dbReference>
<evidence type="ECO:0000259" key="18">
    <source>
        <dbReference type="Pfam" id="PF02706"/>
    </source>
</evidence>
<evidence type="ECO:0000313" key="21">
    <source>
        <dbReference type="Proteomes" id="UP001305498"/>
    </source>
</evidence>
<dbReference type="Proteomes" id="UP001305498">
    <property type="component" value="Chromosome"/>
</dbReference>
<evidence type="ECO:0000256" key="8">
    <source>
        <dbReference type="ARBA" id="ARBA00022679"/>
    </source>
</evidence>
<gene>
    <name evidence="20" type="ORF">N8K70_12805</name>
</gene>